<dbReference type="GO" id="GO:0009897">
    <property type="term" value="C:external side of plasma membrane"/>
    <property type="evidence" value="ECO:0007669"/>
    <property type="project" value="TreeGrafter"/>
</dbReference>
<dbReference type="GO" id="GO:0004888">
    <property type="term" value="F:transmembrane signaling receptor activity"/>
    <property type="evidence" value="ECO:0007669"/>
    <property type="project" value="TreeGrafter"/>
</dbReference>
<dbReference type="Pfam" id="PF13927">
    <property type="entry name" value="Ig_3"/>
    <property type="match status" value="1"/>
</dbReference>
<keyword evidence="1" id="KW-0732">Signal</keyword>
<name>A0A3B5QAH1_XIPMA</name>
<dbReference type="Ensembl" id="ENSXMAT00000027813.1">
    <property type="protein sequence ID" value="ENSXMAP00000027156.1"/>
    <property type="gene ID" value="ENSXMAG00000029504.1"/>
</dbReference>
<dbReference type="Pfam" id="PF13895">
    <property type="entry name" value="Ig_2"/>
    <property type="match status" value="1"/>
</dbReference>
<reference evidence="5" key="3">
    <citation type="submission" date="2025-08" db="UniProtKB">
        <authorList>
            <consortium name="Ensembl"/>
        </authorList>
    </citation>
    <scope>IDENTIFICATION</scope>
    <source>
        <strain evidence="5">JP 163 A</strain>
    </source>
</reference>
<reference evidence="6" key="2">
    <citation type="journal article" date="2013" name="Nat. Genet.">
        <title>The genome of the platyfish, Xiphophorus maculatus, provides insights into evolutionary adaptation and several complex traits.</title>
        <authorList>
            <person name="Schartl M."/>
            <person name="Walter R.B."/>
            <person name="Shen Y."/>
            <person name="Garcia T."/>
            <person name="Catchen J."/>
            <person name="Amores A."/>
            <person name="Braasch I."/>
            <person name="Chalopin D."/>
            <person name="Volff J.N."/>
            <person name="Lesch K.P."/>
            <person name="Bisazza A."/>
            <person name="Minx P."/>
            <person name="Hillier L."/>
            <person name="Wilson R.K."/>
            <person name="Fuerstenberg S."/>
            <person name="Boore J."/>
            <person name="Searle S."/>
            <person name="Postlethwait J.H."/>
            <person name="Warren W.C."/>
        </authorList>
    </citation>
    <scope>NUCLEOTIDE SEQUENCE [LARGE SCALE GENOMIC DNA]</scope>
    <source>
        <strain evidence="6">JP 163 A</strain>
    </source>
</reference>
<dbReference type="SUPFAM" id="SSF48726">
    <property type="entry name" value="Immunoglobulin"/>
    <property type="match status" value="4"/>
</dbReference>
<accession>A0A3B5QAH1</accession>
<feature type="domain" description="Ig-like" evidence="4">
    <location>
        <begin position="50"/>
        <end position="137"/>
    </location>
</feature>
<sequence>MVKKFFPISLKNVSELILCILIIAVNFIAVLTLGGVHLTQSAVKLSLLLSQVFVTQQPNWTHIFSGESITLTCEVQGGETTEWMCGWRRSGSIIHWTDSKDWTFIVSESSSGNYMCQCRSRDDWYSTTQWSETIRLSVSSAILTIDPNWSTFHPGERVTFICDMNEGKDTDWEYEIKRNREQILHSNPHKSFTLLPIQIDHGGEYQCCGHRKSSDDTKCSDTVSLTVTAQPRATLTAGPTTIPVGGSVTLSCFLPPTGGWKYKWFRKTKNTPEVQLTDEENRDINVAQAGIYRCLGMRGNENYHSLVSDEEYFLTRNFCVLVPFKVTVTLDHNWPRIYGGETVTIRCEIQGGGQSNWTYECRKNQTIEKTGTSSEYRIIKAKQSDSGEYSCRGRRDRFSSTEWSDAVSLTVYFQPGPSLKVNPERVQHFSSDSVSFHCEGNSTAWRLMRVTETGQHSRLNSSNWVTGQESIINNWSDGGIFWCETGLGEFSNAVNITLQNDYHDGVILVSPVHPVTEGDPVTLSCRDKKQNLLSNVFFYHNNKLINNDGREELKISAVSKSDEGFYKCQHSGKESPRSWMSVRVFLANVPSPVGSSSNVLLIIGPCSGILLIVLLFLCYYIRSKGETFYSQHSFIQHVLMPFYF</sequence>
<dbReference type="InterPro" id="IPR003599">
    <property type="entry name" value="Ig_sub"/>
</dbReference>
<dbReference type="SMART" id="SM00409">
    <property type="entry name" value="IG"/>
    <property type="match status" value="5"/>
</dbReference>
<dbReference type="PANTHER" id="PTHR11481:SF64">
    <property type="entry name" value="FC RECEPTOR-LIKE PROTEIN 4"/>
    <property type="match status" value="1"/>
</dbReference>
<evidence type="ECO:0000256" key="2">
    <source>
        <dbReference type="ARBA" id="ARBA00023157"/>
    </source>
</evidence>
<keyword evidence="6" id="KW-1185">Reference proteome</keyword>
<feature type="domain" description="Ig-like" evidence="4">
    <location>
        <begin position="504"/>
        <end position="569"/>
    </location>
</feature>
<feature type="domain" description="Ig-like" evidence="4">
    <location>
        <begin position="323"/>
        <end position="410"/>
    </location>
</feature>
<dbReference type="GO" id="GO:0006955">
    <property type="term" value="P:immune response"/>
    <property type="evidence" value="ECO:0007669"/>
    <property type="project" value="TreeGrafter"/>
</dbReference>
<keyword evidence="3" id="KW-0812">Transmembrane</keyword>
<dbReference type="AlphaFoldDB" id="A0A3B5QAH1"/>
<dbReference type="OMA" id="GDYRCMG"/>
<dbReference type="SMART" id="SM00408">
    <property type="entry name" value="IGc2"/>
    <property type="match status" value="4"/>
</dbReference>
<keyword evidence="3" id="KW-1133">Transmembrane helix</keyword>
<feature type="domain" description="Ig-like" evidence="4">
    <location>
        <begin position="231"/>
        <end position="294"/>
    </location>
</feature>
<dbReference type="GO" id="GO:0007166">
    <property type="term" value="P:cell surface receptor signaling pathway"/>
    <property type="evidence" value="ECO:0007669"/>
    <property type="project" value="TreeGrafter"/>
</dbReference>
<dbReference type="PROSITE" id="PS50835">
    <property type="entry name" value="IG_LIKE"/>
    <property type="match status" value="4"/>
</dbReference>
<dbReference type="InterPro" id="IPR013783">
    <property type="entry name" value="Ig-like_fold"/>
</dbReference>
<dbReference type="Proteomes" id="UP000002852">
    <property type="component" value="Unassembled WGS sequence"/>
</dbReference>
<dbReference type="InterPro" id="IPR007110">
    <property type="entry name" value="Ig-like_dom"/>
</dbReference>
<dbReference type="GeneTree" id="ENSGT00940000162700"/>
<dbReference type="InterPro" id="IPR003598">
    <property type="entry name" value="Ig_sub2"/>
</dbReference>
<evidence type="ECO:0000259" key="4">
    <source>
        <dbReference type="PROSITE" id="PS50835"/>
    </source>
</evidence>
<evidence type="ECO:0000313" key="6">
    <source>
        <dbReference type="Proteomes" id="UP000002852"/>
    </source>
</evidence>
<organism evidence="5 6">
    <name type="scientific">Xiphophorus maculatus</name>
    <name type="common">Southern platyfish</name>
    <name type="synonym">Platypoecilus maculatus</name>
    <dbReference type="NCBI Taxonomy" id="8083"/>
    <lineage>
        <taxon>Eukaryota</taxon>
        <taxon>Metazoa</taxon>
        <taxon>Chordata</taxon>
        <taxon>Craniata</taxon>
        <taxon>Vertebrata</taxon>
        <taxon>Euteleostomi</taxon>
        <taxon>Actinopterygii</taxon>
        <taxon>Neopterygii</taxon>
        <taxon>Teleostei</taxon>
        <taxon>Neoteleostei</taxon>
        <taxon>Acanthomorphata</taxon>
        <taxon>Ovalentaria</taxon>
        <taxon>Atherinomorphae</taxon>
        <taxon>Cyprinodontiformes</taxon>
        <taxon>Poeciliidae</taxon>
        <taxon>Poeciliinae</taxon>
        <taxon>Xiphophorus</taxon>
    </lineage>
</organism>
<dbReference type="InParanoid" id="A0A3B5QAH1"/>
<dbReference type="Gene3D" id="2.60.40.10">
    <property type="entry name" value="Immunoglobulins"/>
    <property type="match status" value="6"/>
</dbReference>
<keyword evidence="2" id="KW-1015">Disulfide bond</keyword>
<feature type="transmembrane region" description="Helical" evidence="3">
    <location>
        <begin position="599"/>
        <end position="621"/>
    </location>
</feature>
<dbReference type="PANTHER" id="PTHR11481">
    <property type="entry name" value="IMMUNOGLOBULIN FC RECEPTOR"/>
    <property type="match status" value="1"/>
</dbReference>
<keyword evidence="3" id="KW-0472">Membrane</keyword>
<reference evidence="6" key="1">
    <citation type="submission" date="2012-01" db="EMBL/GenBank/DDBJ databases">
        <authorList>
            <person name="Walter R."/>
            <person name="Schartl M."/>
            <person name="Warren W."/>
        </authorList>
    </citation>
    <scope>NUCLEOTIDE SEQUENCE [LARGE SCALE GENOMIC DNA]</scope>
    <source>
        <strain evidence="6">JP 163 A</strain>
    </source>
</reference>
<feature type="transmembrane region" description="Helical" evidence="3">
    <location>
        <begin position="12"/>
        <end position="36"/>
    </location>
</feature>
<protein>
    <recommendedName>
        <fullName evidence="4">Ig-like domain-containing protein</fullName>
    </recommendedName>
</protein>
<proteinExistence type="predicted"/>
<dbReference type="InterPro" id="IPR036179">
    <property type="entry name" value="Ig-like_dom_sf"/>
</dbReference>
<reference evidence="5" key="4">
    <citation type="submission" date="2025-09" db="UniProtKB">
        <authorList>
            <consortium name="Ensembl"/>
        </authorList>
    </citation>
    <scope>IDENTIFICATION</scope>
    <source>
        <strain evidence="5">JP 163 A</strain>
    </source>
</reference>
<evidence type="ECO:0000313" key="5">
    <source>
        <dbReference type="Ensembl" id="ENSXMAP00000027156.1"/>
    </source>
</evidence>
<evidence type="ECO:0000256" key="1">
    <source>
        <dbReference type="ARBA" id="ARBA00022729"/>
    </source>
</evidence>
<evidence type="ECO:0000256" key="3">
    <source>
        <dbReference type="SAM" id="Phobius"/>
    </source>
</evidence>
<dbReference type="InterPro" id="IPR050488">
    <property type="entry name" value="Ig_Fc_receptor"/>
</dbReference>